<organism evidence="3 4">
    <name type="scientific">Circinella minor</name>
    <dbReference type="NCBI Taxonomy" id="1195481"/>
    <lineage>
        <taxon>Eukaryota</taxon>
        <taxon>Fungi</taxon>
        <taxon>Fungi incertae sedis</taxon>
        <taxon>Mucoromycota</taxon>
        <taxon>Mucoromycotina</taxon>
        <taxon>Mucoromycetes</taxon>
        <taxon>Mucorales</taxon>
        <taxon>Lichtheimiaceae</taxon>
        <taxon>Circinella</taxon>
    </lineage>
</organism>
<dbReference type="Proteomes" id="UP000646827">
    <property type="component" value="Unassembled WGS sequence"/>
</dbReference>
<protein>
    <submittedName>
        <fullName evidence="3">Uncharacterized protein</fullName>
    </submittedName>
</protein>
<dbReference type="OrthoDB" id="2284677at2759"/>
<evidence type="ECO:0000256" key="2">
    <source>
        <dbReference type="SAM" id="MobiDB-lite"/>
    </source>
</evidence>
<reference evidence="3 4" key="1">
    <citation type="submission" date="2020-12" db="EMBL/GenBank/DDBJ databases">
        <title>Metabolic potential, ecology and presence of endohyphal bacteria is reflected in genomic diversity of Mucoromycotina.</title>
        <authorList>
            <person name="Muszewska A."/>
            <person name="Okrasinska A."/>
            <person name="Steczkiewicz K."/>
            <person name="Drgas O."/>
            <person name="Orlowska M."/>
            <person name="Perlinska-Lenart U."/>
            <person name="Aleksandrzak-Piekarczyk T."/>
            <person name="Szatraj K."/>
            <person name="Zielenkiewicz U."/>
            <person name="Pilsyk S."/>
            <person name="Malc E."/>
            <person name="Mieczkowski P."/>
            <person name="Kruszewska J.S."/>
            <person name="Biernat P."/>
            <person name="Pawlowska J."/>
        </authorList>
    </citation>
    <scope>NUCLEOTIDE SEQUENCE [LARGE SCALE GENOMIC DNA]</scope>
    <source>
        <strain evidence="3 4">CBS 142.35</strain>
    </source>
</reference>
<comment type="caution">
    <text evidence="3">The sequence shown here is derived from an EMBL/GenBank/DDBJ whole genome shotgun (WGS) entry which is preliminary data.</text>
</comment>
<evidence type="ECO:0000256" key="1">
    <source>
        <dbReference type="SAM" id="Coils"/>
    </source>
</evidence>
<dbReference type="EMBL" id="JAEPRB010000009">
    <property type="protein sequence ID" value="KAG2227189.1"/>
    <property type="molecule type" value="Genomic_DNA"/>
</dbReference>
<keyword evidence="1" id="KW-0175">Coiled coil</keyword>
<dbReference type="AlphaFoldDB" id="A0A8H7SBE0"/>
<evidence type="ECO:0000313" key="3">
    <source>
        <dbReference type="EMBL" id="KAG2227189.1"/>
    </source>
</evidence>
<feature type="region of interest" description="Disordered" evidence="2">
    <location>
        <begin position="135"/>
        <end position="158"/>
    </location>
</feature>
<feature type="compositionally biased region" description="Basic and acidic residues" evidence="2">
    <location>
        <begin position="135"/>
        <end position="153"/>
    </location>
</feature>
<keyword evidence="4" id="KW-1185">Reference proteome</keyword>
<feature type="coiled-coil region" evidence="1">
    <location>
        <begin position="85"/>
        <end position="129"/>
    </location>
</feature>
<proteinExistence type="predicted"/>
<accession>A0A8H7SBE0</accession>
<gene>
    <name evidence="3" type="ORF">INT45_008433</name>
</gene>
<sequence length="527" mass="61173">MTLDKNKIKKVTTPIKPSAGKRIQKIDIKYPRIPGVPEGFLNAPIPDWTDPAQLAVGNSKNQQLARYGVNCCNYSRTYHFTKSFKDQYNARLARLENENLKTLSRKLARRGAMNAAEITEQSMESLKNQTLQHIENDNGEETHDEVNQEKGMSEDEISEDEYTYEDDDVENNDNFIQNFDDDETISGPLSELYHSPHKPKLTNEQLRSAQSRCHIGFSGMLEVQMHQHIRSVFQKHKSEQEILATLTSFPQVKRFLIELMCENVPFDDFPEKLWGMRTQSKEWEDATAKDIFRFIALSMTDFWGMSSRNNFEKKHERSFWVESVVPIFKYMAVTNNLIVFSWCESLVKTHCNSQIVPGIWKNTTKKLFADGLGRNNDCDIIVMESSSGYSKENIDHSMEDTWKLILMMTDSLRNELMKYQGAKFTDAQELATFGIQCICDRITLIKATMFDARRWQIIEVRSAKIPITWDDRSNYMQVFELIATLHIELLAQESLKKLLKEQNNHIIEVESTSTVRYCIRDSNLFEL</sequence>
<evidence type="ECO:0000313" key="4">
    <source>
        <dbReference type="Proteomes" id="UP000646827"/>
    </source>
</evidence>
<name>A0A8H7SBE0_9FUNG</name>